<dbReference type="Proteomes" id="UP000008142">
    <property type="component" value="Unassembled WGS sequence"/>
</dbReference>
<proteinExistence type="predicted"/>
<organism evidence="3">
    <name type="scientific">Ajellomyces capsulatus (strain H88)</name>
    <name type="common">Darling's disease fungus</name>
    <name type="synonym">Histoplasma capsulatum</name>
    <dbReference type="NCBI Taxonomy" id="544711"/>
    <lineage>
        <taxon>Eukaryota</taxon>
        <taxon>Fungi</taxon>
        <taxon>Dikarya</taxon>
        <taxon>Ascomycota</taxon>
        <taxon>Pezizomycotina</taxon>
        <taxon>Eurotiomycetes</taxon>
        <taxon>Eurotiomycetidae</taxon>
        <taxon>Onygenales</taxon>
        <taxon>Ajellomycetaceae</taxon>
        <taxon>Histoplasma</taxon>
    </lineage>
</organism>
<dbReference type="AlphaFoldDB" id="F0UV53"/>
<feature type="compositionally biased region" description="Basic and acidic residues" evidence="1">
    <location>
        <begin position="109"/>
        <end position="130"/>
    </location>
</feature>
<evidence type="ECO:0000313" key="2">
    <source>
        <dbReference type="EMBL" id="EGC49780.1"/>
    </source>
</evidence>
<gene>
    <name evidence="2" type="ORF">HCEG_08995</name>
</gene>
<name>F0UV53_AJEC8</name>
<dbReference type="OrthoDB" id="10581578at2759"/>
<dbReference type="EMBL" id="DS990644">
    <property type="protein sequence ID" value="EGC49780.1"/>
    <property type="molecule type" value="Genomic_DNA"/>
</dbReference>
<evidence type="ECO:0000256" key="1">
    <source>
        <dbReference type="SAM" id="MobiDB-lite"/>
    </source>
</evidence>
<evidence type="ECO:0000313" key="3">
    <source>
        <dbReference type="Proteomes" id="UP000008142"/>
    </source>
</evidence>
<feature type="region of interest" description="Disordered" evidence="1">
    <location>
        <begin position="1"/>
        <end position="21"/>
    </location>
</feature>
<sequence length="296" mass="32404">MALTSKNQRDFPGIAASGGPSRSRGVLWIIHGKVLCDSVPVQRWTKVIAELGLKQPWDTLAKNGFNQEARVKTKKKNDERRKMKEIGVAEEMLGIKRATLKLGIVSNTERTKPEQSRQADQRKTKGRRNEGSSWLPGWEGTTADSCSCAPAVSEHGERRPSSASNLVVRLRLSPSQPHLNLLSTSLLSLPSLLSASPPDILELWLFIPLRNRPLGHTGRESAQEQGKGNAACSVLDVSLCTPSSQTLYHSSSSLPLLHPQHPSCSSSSGSLSAWFPDLRHPTFPSTNVPKVKENIE</sequence>
<accession>F0UV53</accession>
<protein>
    <submittedName>
        <fullName evidence="2">Uncharacterized protein</fullName>
    </submittedName>
</protein>
<dbReference type="OMA" id="RNEGSSW"/>
<feature type="region of interest" description="Disordered" evidence="1">
    <location>
        <begin position="104"/>
        <end position="161"/>
    </location>
</feature>
<reference evidence="3" key="1">
    <citation type="submission" date="2008-07" db="EMBL/GenBank/DDBJ databases">
        <title>Annotation of Ajellomyces capsulatus strain H88.</title>
        <authorList>
            <person name="Champion M."/>
            <person name="Cuomo C."/>
            <person name="Ma L.-J."/>
            <person name="Henn M.R."/>
            <person name="Sil A."/>
            <person name="Goldman B."/>
            <person name="Young S.K."/>
            <person name="Kodira C.D."/>
            <person name="Zeng Q."/>
            <person name="Koehrsen M."/>
            <person name="Alvarado L."/>
            <person name="Berlin A."/>
            <person name="Borenstein D."/>
            <person name="Chen Z."/>
            <person name="Engels R."/>
            <person name="Freedman E."/>
            <person name="Gellesch M."/>
            <person name="Goldberg J."/>
            <person name="Griggs A."/>
            <person name="Gujja S."/>
            <person name="Heiman D."/>
            <person name="Hepburn T."/>
            <person name="Howarth C."/>
            <person name="Jen D."/>
            <person name="Larson L."/>
            <person name="Lewis B."/>
            <person name="Mehta T."/>
            <person name="Park D."/>
            <person name="Pearson M."/>
            <person name="Roberts A."/>
            <person name="Saif S."/>
            <person name="Shea T."/>
            <person name="Shenoy N."/>
            <person name="Sisk P."/>
            <person name="Stolte C."/>
            <person name="Sykes S."/>
            <person name="Walk T."/>
            <person name="White J."/>
            <person name="Yandava C."/>
            <person name="Klein B."/>
            <person name="McEwen J.G."/>
            <person name="Puccia R."/>
            <person name="Goldman G.H."/>
            <person name="Felipe M.S."/>
            <person name="Nino-Vega G."/>
            <person name="San-Blas G."/>
            <person name="Taylor J."/>
            <person name="Mendoza L."/>
            <person name="Galagan J."/>
            <person name="Nusbaum C."/>
            <person name="Birren B."/>
        </authorList>
    </citation>
    <scope>NUCLEOTIDE SEQUENCE [LARGE SCALE GENOMIC DNA]</scope>
    <source>
        <strain evidence="3">H88</strain>
    </source>
</reference>
<dbReference type="HOGENOM" id="CLU_081891_0_0_1"/>